<proteinExistence type="predicted"/>
<feature type="compositionally biased region" description="Low complexity" evidence="5">
    <location>
        <begin position="822"/>
        <end position="834"/>
    </location>
</feature>
<evidence type="ECO:0000256" key="3">
    <source>
        <dbReference type="ARBA" id="ARBA00022833"/>
    </source>
</evidence>
<feature type="region of interest" description="Disordered" evidence="5">
    <location>
        <begin position="567"/>
        <end position="612"/>
    </location>
</feature>
<feature type="compositionally biased region" description="Basic and acidic residues" evidence="5">
    <location>
        <begin position="1610"/>
        <end position="1622"/>
    </location>
</feature>
<reference evidence="8" key="3">
    <citation type="submission" date="2025-08" db="UniProtKB">
        <authorList>
            <consortium name="Ensembl"/>
        </authorList>
    </citation>
    <scope>IDENTIFICATION</scope>
    <source>
        <strain evidence="8">HNI</strain>
    </source>
</reference>
<reference evidence="8" key="4">
    <citation type="submission" date="2025-09" db="UniProtKB">
        <authorList>
            <consortium name="Ensembl"/>
        </authorList>
    </citation>
    <scope>IDENTIFICATION</scope>
    <source>
        <strain evidence="8">HNI</strain>
    </source>
</reference>
<feature type="region of interest" description="Disordered" evidence="5">
    <location>
        <begin position="76"/>
        <end position="110"/>
    </location>
</feature>
<feature type="region of interest" description="Disordered" evidence="5">
    <location>
        <begin position="629"/>
        <end position="666"/>
    </location>
</feature>
<feature type="region of interest" description="Disordered" evidence="5">
    <location>
        <begin position="822"/>
        <end position="856"/>
    </location>
</feature>
<feature type="region of interest" description="Disordered" evidence="5">
    <location>
        <begin position="250"/>
        <end position="285"/>
    </location>
</feature>
<feature type="compositionally biased region" description="Basic and acidic residues" evidence="5">
    <location>
        <begin position="1355"/>
        <end position="1367"/>
    </location>
</feature>
<protein>
    <submittedName>
        <fullName evidence="8">PHD finger protein 3</fullName>
    </submittedName>
</protein>
<dbReference type="Proteomes" id="UP000265180">
    <property type="component" value="Chromosome 15"/>
</dbReference>
<dbReference type="InterPro" id="IPR019786">
    <property type="entry name" value="Zinc_finger_PHD-type_CS"/>
</dbReference>
<dbReference type="PANTHER" id="PTHR11477">
    <property type="entry name" value="TRANSCRIPTION FACTOR S-II ZINC FINGER DOMAIN-CONTAINING PROTEIN"/>
    <property type="match status" value="1"/>
</dbReference>
<feature type="domain" description="PHD-type" evidence="6">
    <location>
        <begin position="507"/>
        <end position="562"/>
    </location>
</feature>
<reference evidence="8 9" key="2">
    <citation type="submission" date="2017-04" db="EMBL/GenBank/DDBJ databases">
        <title>CpG methylation of centromeres and impact of large insertions on vertebrate speciation.</title>
        <authorList>
            <person name="Ichikawa K."/>
            <person name="Yoshimura J."/>
            <person name="Morishita S."/>
        </authorList>
    </citation>
    <scope>NUCLEOTIDE SEQUENCE</scope>
    <source>
        <strain evidence="8 9">HNI</strain>
    </source>
</reference>
<feature type="region of interest" description="Disordered" evidence="5">
    <location>
        <begin position="1214"/>
        <end position="1265"/>
    </location>
</feature>
<keyword evidence="2 4" id="KW-0863">Zinc-finger</keyword>
<sequence>MDIVDPLSQLIPSDQLDESLVIGQNLESNASNELRPGYRPEDSLKNMLSDKDPMFGCANTQFNLLGNEDPAFQIADSAGPDSDSTSKDITNCSGPKPRMPTNSLIRGKPGRKPVNRLRKSFLIEKGVKGPKLKQELTLGGRINIHDLDSGLWLYPTVVLRRLTVTIGGFKIELLPGPSYMQSGDTNLSGSLDETIYESDIGLPMLPDAVVSGQTPIPESIVEMDVTHKSAADEAALGLGPYVNPNDVQTSNGTCVENPSIPERKPEDPSVLGKQKPVGVKQPHCSHNNTAAVCRKTDEKEKQHAVVKTSPKAKQELASNKNKDLVPCKTMKDHKATQLKPSKTIERGDLHKLKSLKDKLVVSSLKRPSEVAQSHDAAKMQKVHGPADIKAGPKSPVSPTKKIHVSGSRPGDHQGSAKSNAPHHVSKVEPVHHMHNHPGNSLKKTQEAGSDDFKLKKLEKILQRQKSRNSRSISVEEPQLFVPDNAPAVKKEAAEEQPATSECVWDGNNCCGLCKKHHNNMFMVGCGRCDDWFHGDCVGLDLAKVREMEEEDQMYVCLKCCEEESKKVEPEPQTAAKPETQAKTQVHDHKLPPRAHPGSSQTPPPGGVRPVGNLTHPLILFIASVTNLTTDPERRHSTGAREVAQKTGGQQKHESKSKPTALASKKPVSVEAIRRSVRDSLKDILTQRLKESDLHISVERASEVAKKTERELFHLFKDTDHKYKNKYRSLIFNLKDTKNNVLFKRVLKGEISPANLIRMSPEELASKELAAWRQRENRHTIEMIEKEQREVERRPITKITHKGEIEIESQEPLKVTEPVELELPPEVTEVPAETPKTPEKKAEQTKKEKDTTSQHKSHLFDLHCKICTGRMVPPAEEGPSKAAKVATTVVRRQSTKSEEGQVANPPAIDDDLHLSVLEESFRNAKSGLDARSEHASGRDGEAAFLFNLKPLWRGFIHMHSVAKLVTRAFPVSGVLDSLKEDLPDSIQVGGRISPQTVWDYLEKIRATGTKEVCLVRFTPETEEDEISYTLLYAYFSSRKRFGVVSNNLKQVKDMYLIPLGSVEKVPHQLVPFDGPGLENSRPNLLLGLIIRQRPKREFLPVDANESVKIVPETKPIAVPSKSTRETEEEEKHFLSSLMPTNKKDVDRPLDSTEDESVAESFDEPPGAEEPGSQEPLKPLRFLPGVLVGWGGKLPPLPDFSDKPVTAGDDVVKIKPASKSNAVAENSKGPTAAAPRFVIKKKEAKPNKTEAEVKVSAPNNSVEKDPAVTVHHASVTLKDKPPDVSTEAFLAGLSAAASVTKSGAAVSTNSDAGLLSESEKPTEGNSSAESQAALDHTNSSKPPLSGILKKSAYSSVQEDKTMVLHKDKPSLPNPSSPKAVPMSSIKSEPVLPFHQGYLQLSQARTKDQNQTALPSFLTKKSNPGTGQAATAEKQTLHCAKAQAEGSTEASGPQNDPGTEQGVSAQDSGPLQEQLHGSSEASDVLPSDTSSTPQTDDQQSQSQDSQSELSGQSPPLAKDYKHQHEQYSDPWERPHNSEDRDHYGRHSHHRESHHGKKSRHHDREKSDYGHEDKHRDRSRHHGHSDDRRGERRKERYHSEDHSSRHKDRHHHRRESDYENGRRSYS</sequence>
<evidence type="ECO:0000256" key="1">
    <source>
        <dbReference type="ARBA" id="ARBA00022723"/>
    </source>
</evidence>
<evidence type="ECO:0000256" key="5">
    <source>
        <dbReference type="SAM" id="MobiDB-lite"/>
    </source>
</evidence>
<feature type="compositionally biased region" description="Basic residues" evidence="5">
    <location>
        <begin position="1542"/>
        <end position="1557"/>
    </location>
</feature>
<dbReference type="PANTHER" id="PTHR11477:SF10">
    <property type="entry name" value="PHD FINGER PROTEIN 3"/>
    <property type="match status" value="1"/>
</dbReference>
<feature type="compositionally biased region" description="Basic and acidic residues" evidence="5">
    <location>
        <begin position="1580"/>
        <end position="1599"/>
    </location>
</feature>
<dbReference type="InterPro" id="IPR013083">
    <property type="entry name" value="Znf_RING/FYVE/PHD"/>
</dbReference>
<feature type="compositionally biased region" description="Basic and acidic residues" evidence="5">
    <location>
        <begin position="1558"/>
        <end position="1572"/>
    </location>
</feature>
<feature type="compositionally biased region" description="Polar residues" evidence="5">
    <location>
        <begin position="1297"/>
        <end position="1309"/>
    </location>
</feature>
<dbReference type="Gene3D" id="1.10.472.30">
    <property type="entry name" value="Transcription elongation factor S-II, central domain"/>
    <property type="match status" value="1"/>
</dbReference>
<dbReference type="Ensembl" id="ENSORLT00020028097.1">
    <property type="protein sequence ID" value="ENSORLP00020019080.1"/>
    <property type="gene ID" value="ENSORLG00020020084.1"/>
</dbReference>
<dbReference type="CDD" id="cd15638">
    <property type="entry name" value="PHD_PHF3"/>
    <property type="match status" value="1"/>
</dbReference>
<keyword evidence="3" id="KW-0862">Zinc</keyword>
<dbReference type="GO" id="GO:0006351">
    <property type="term" value="P:DNA-templated transcription"/>
    <property type="evidence" value="ECO:0007669"/>
    <property type="project" value="InterPro"/>
</dbReference>
<dbReference type="SUPFAM" id="SSF57903">
    <property type="entry name" value="FYVE/PHD zinc finger"/>
    <property type="match status" value="1"/>
</dbReference>
<dbReference type="PROSITE" id="PS50016">
    <property type="entry name" value="ZF_PHD_2"/>
    <property type="match status" value="1"/>
</dbReference>
<dbReference type="Pfam" id="PF00628">
    <property type="entry name" value="PHD"/>
    <property type="match status" value="1"/>
</dbReference>
<feature type="compositionally biased region" description="Polar residues" evidence="5">
    <location>
        <begin position="1396"/>
        <end position="1426"/>
    </location>
</feature>
<evidence type="ECO:0000313" key="9">
    <source>
        <dbReference type="Proteomes" id="UP000265180"/>
    </source>
</evidence>
<keyword evidence="1" id="KW-0479">Metal-binding</keyword>
<dbReference type="InterPro" id="IPR019787">
    <property type="entry name" value="Znf_PHD-finger"/>
</dbReference>
<dbReference type="Gene3D" id="3.30.40.10">
    <property type="entry name" value="Zinc/RING finger domain, C3HC4 (zinc finger)"/>
    <property type="match status" value="1"/>
</dbReference>
<dbReference type="SUPFAM" id="SSF46942">
    <property type="entry name" value="Elongation factor TFIIS domain 2"/>
    <property type="match status" value="1"/>
</dbReference>
<feature type="compositionally biased region" description="Polar residues" evidence="5">
    <location>
        <begin position="1442"/>
        <end position="1478"/>
    </location>
</feature>
<reference key="1">
    <citation type="journal article" date="2007" name="Nature">
        <title>The medaka draft genome and insights into vertebrate genome evolution.</title>
        <authorList>
            <person name="Kasahara M."/>
            <person name="Naruse K."/>
            <person name="Sasaki S."/>
            <person name="Nakatani Y."/>
            <person name="Qu W."/>
            <person name="Ahsan B."/>
            <person name="Yamada T."/>
            <person name="Nagayasu Y."/>
            <person name="Doi K."/>
            <person name="Kasai Y."/>
            <person name="Jindo T."/>
            <person name="Kobayashi D."/>
            <person name="Shimada A."/>
            <person name="Toyoda A."/>
            <person name="Kuroki Y."/>
            <person name="Fujiyama A."/>
            <person name="Sasaki T."/>
            <person name="Shimizu A."/>
            <person name="Asakawa S."/>
            <person name="Shimizu N."/>
            <person name="Hashimoto S."/>
            <person name="Yang J."/>
            <person name="Lee Y."/>
            <person name="Matsushima K."/>
            <person name="Sugano S."/>
            <person name="Sakaizumi M."/>
            <person name="Narita T."/>
            <person name="Ohishi K."/>
            <person name="Haga S."/>
            <person name="Ohta F."/>
            <person name="Nomoto H."/>
            <person name="Nogata K."/>
            <person name="Morishita T."/>
            <person name="Endo T."/>
            <person name="Shin-I T."/>
            <person name="Takeda H."/>
            <person name="Morishita S."/>
            <person name="Kohara Y."/>
        </authorList>
    </citation>
    <scope>NUCLEOTIDE SEQUENCE [LARGE SCALE GENOMIC DNA]</scope>
    <source>
        <strain>Hd-rR</strain>
    </source>
</reference>
<evidence type="ECO:0000256" key="4">
    <source>
        <dbReference type="PROSITE-ProRule" id="PRU00146"/>
    </source>
</evidence>
<feature type="compositionally biased region" description="Basic and acidic residues" evidence="5">
    <location>
        <begin position="835"/>
        <end position="856"/>
    </location>
</feature>
<feature type="compositionally biased region" description="Basic and acidic residues" evidence="5">
    <location>
        <begin position="1140"/>
        <end position="1149"/>
    </location>
</feature>
<feature type="compositionally biased region" description="Acidic residues" evidence="5">
    <location>
        <begin position="1150"/>
        <end position="1165"/>
    </location>
</feature>
<feature type="region of interest" description="Disordered" evidence="5">
    <location>
        <begin position="1297"/>
        <end position="1622"/>
    </location>
</feature>
<evidence type="ECO:0000313" key="8">
    <source>
        <dbReference type="Ensembl" id="ENSORLP00020019080.1"/>
    </source>
</evidence>
<accession>A0A3P9LEG9</accession>
<dbReference type="GO" id="GO:0008270">
    <property type="term" value="F:zinc ion binding"/>
    <property type="evidence" value="ECO:0007669"/>
    <property type="project" value="UniProtKB-KW"/>
</dbReference>
<dbReference type="PROSITE" id="PS01359">
    <property type="entry name" value="ZF_PHD_1"/>
    <property type="match status" value="1"/>
</dbReference>
<dbReference type="SMART" id="SM00249">
    <property type="entry name" value="PHD"/>
    <property type="match status" value="1"/>
</dbReference>
<dbReference type="SMART" id="SM00510">
    <property type="entry name" value="TFS2M"/>
    <property type="match status" value="1"/>
</dbReference>
<dbReference type="InterPro" id="IPR003618">
    <property type="entry name" value="TFIIS_cen_dom"/>
</dbReference>
<dbReference type="InterPro" id="IPR001965">
    <property type="entry name" value="Znf_PHD"/>
</dbReference>
<evidence type="ECO:0000259" key="6">
    <source>
        <dbReference type="PROSITE" id="PS50016"/>
    </source>
</evidence>
<feature type="compositionally biased region" description="Basic and acidic residues" evidence="5">
    <location>
        <begin position="1515"/>
        <end position="1541"/>
    </location>
</feature>
<feature type="compositionally biased region" description="Basic residues" evidence="5">
    <location>
        <begin position="1600"/>
        <end position="1609"/>
    </location>
</feature>
<feature type="compositionally biased region" description="Basic and acidic residues" evidence="5">
    <location>
        <begin position="1121"/>
        <end position="1132"/>
    </location>
</feature>
<dbReference type="Pfam" id="PF07500">
    <property type="entry name" value="TFIIS_M"/>
    <property type="match status" value="1"/>
</dbReference>
<evidence type="ECO:0000259" key="7">
    <source>
        <dbReference type="PROSITE" id="PS51321"/>
    </source>
</evidence>
<feature type="compositionally biased region" description="Basic and acidic residues" evidence="5">
    <location>
        <begin position="1238"/>
        <end position="1251"/>
    </location>
</feature>
<dbReference type="InterPro" id="IPR012921">
    <property type="entry name" value="SPOC_C"/>
</dbReference>
<feature type="compositionally biased region" description="Polar residues" evidence="5">
    <location>
        <begin position="1321"/>
        <end position="1340"/>
    </location>
</feature>
<organism evidence="8 9">
    <name type="scientific">Oryzias latipes</name>
    <name type="common">Japanese rice fish</name>
    <name type="synonym">Japanese killifish</name>
    <dbReference type="NCBI Taxonomy" id="8090"/>
    <lineage>
        <taxon>Eukaryota</taxon>
        <taxon>Metazoa</taxon>
        <taxon>Chordata</taxon>
        <taxon>Craniata</taxon>
        <taxon>Vertebrata</taxon>
        <taxon>Euteleostomi</taxon>
        <taxon>Actinopterygii</taxon>
        <taxon>Neopterygii</taxon>
        <taxon>Teleostei</taxon>
        <taxon>Neoteleostei</taxon>
        <taxon>Acanthomorphata</taxon>
        <taxon>Ovalentaria</taxon>
        <taxon>Atherinomorphae</taxon>
        <taxon>Beloniformes</taxon>
        <taxon>Adrianichthyidae</taxon>
        <taxon>Oryziinae</taxon>
        <taxon>Oryzias</taxon>
    </lineage>
</organism>
<feature type="region of interest" description="Disordered" evidence="5">
    <location>
        <begin position="1117"/>
        <end position="1177"/>
    </location>
</feature>
<name>A0A3P9LEG9_ORYLA</name>
<dbReference type="InterPro" id="IPR036575">
    <property type="entry name" value="TFIIS_cen_dom_sf"/>
</dbReference>
<dbReference type="PROSITE" id="PS51321">
    <property type="entry name" value="TFIIS_CENTRAL"/>
    <property type="match status" value="1"/>
</dbReference>
<feature type="compositionally biased region" description="Low complexity" evidence="5">
    <location>
        <begin position="1483"/>
        <end position="1504"/>
    </location>
</feature>
<feature type="region of interest" description="Disordered" evidence="5">
    <location>
        <begin position="366"/>
        <end position="422"/>
    </location>
</feature>
<dbReference type="InterPro" id="IPR011011">
    <property type="entry name" value="Znf_FYVE_PHD"/>
</dbReference>
<dbReference type="Pfam" id="PF07744">
    <property type="entry name" value="SPOC"/>
    <property type="match status" value="1"/>
</dbReference>
<feature type="domain" description="TFIIS central" evidence="7">
    <location>
        <begin position="672"/>
        <end position="791"/>
    </location>
</feature>
<evidence type="ECO:0000256" key="2">
    <source>
        <dbReference type="ARBA" id="ARBA00022771"/>
    </source>
</evidence>